<feature type="compositionally biased region" description="Polar residues" evidence="11">
    <location>
        <begin position="46"/>
        <end position="59"/>
    </location>
</feature>
<accession>A0A315VXB1</accession>
<comment type="similarity">
    <text evidence="4">Belongs to the paralemmin family.</text>
</comment>
<feature type="region of interest" description="Disordered" evidence="11">
    <location>
        <begin position="37"/>
        <end position="59"/>
    </location>
</feature>
<dbReference type="AlphaFoldDB" id="A0A315VXB1"/>
<feature type="region of interest" description="Disordered" evidence="11">
    <location>
        <begin position="349"/>
        <end position="383"/>
    </location>
</feature>
<feature type="compositionally biased region" description="Basic and acidic residues" evidence="11">
    <location>
        <begin position="358"/>
        <end position="367"/>
    </location>
</feature>
<dbReference type="Proteomes" id="UP000250572">
    <property type="component" value="Unassembled WGS sequence"/>
</dbReference>
<proteinExistence type="inferred from homology"/>
<dbReference type="EMBL" id="NHOQ01000961">
    <property type="protein sequence ID" value="PWA27975.1"/>
    <property type="molecule type" value="Genomic_DNA"/>
</dbReference>
<evidence type="ECO:0000256" key="10">
    <source>
        <dbReference type="SAM" id="Coils"/>
    </source>
</evidence>
<evidence type="ECO:0000313" key="12">
    <source>
        <dbReference type="EMBL" id="PWA27975.1"/>
    </source>
</evidence>
<dbReference type="InterPro" id="IPR004965">
    <property type="entry name" value="Paralemmin"/>
</dbReference>
<keyword evidence="8" id="KW-0966">Cell projection</keyword>
<evidence type="ECO:0000256" key="6">
    <source>
        <dbReference type="ARBA" id="ARBA00023018"/>
    </source>
</evidence>
<dbReference type="PANTHER" id="PTHR46881:SF1">
    <property type="entry name" value="PALMDELPHIN"/>
    <property type="match status" value="1"/>
</dbReference>
<sequence>MDKINCFNGSAHLSPIFVIAYEWDVTPWTPMMIKTQRERGGGGALTRSQPTYSPSSLSPSNVEYAVRVSSTSLKHSAVGGKTKLKPPTMEEADLLKERLQAITDKRRIQEDIAKKRRQIEEEKLKLQYIKKKSLREQWLMDGLSQQSEEEQQAMRLQAQDEQQQSDQLQSNILRIEKEIEALEQKELSISFNEEIVLKRLKEVERTPEDIIKDLNTEFQPDVSYSPLKTQNILLFPQSKAEIPGVKEANSAETKQATFAIQISVEHNNRTGRNQVVSSATVSPDSIHERGLKVYDDGRKSVYALPPMEDTVPDGALGEMSSTEVEELLHQATDQTVPAEVQFHQPVFSVPYTGTRTPSQKDQEKSAFIREQQPPPKPHQHFNSGAFQPNEEAKRRCCNTAVQFENNMNLTGRSDSDAKTSPGFPRSQADTTSAEPGEPVPLTVRSDVIPATQPIHWGLDQLLPKVVRDSTTADETRSDFDIHPATENTVKFFNTLPEEEEEEPVTMIFIGYENALDEEEEDIQAELVIIGDSEGEEDYNDHHKCLDNLHYREELLSYHPEGCISKIFQPKVGLVRAAGGGQPGGDSFTHCRDLELHKPTFIHKLGNGSRSALDQGEAQPAESCCIRPQQLCLTTR</sequence>
<evidence type="ECO:0000256" key="7">
    <source>
        <dbReference type="ARBA" id="ARBA00023054"/>
    </source>
</evidence>
<keyword evidence="6" id="KW-0770">Synapse</keyword>
<gene>
    <name evidence="12" type="ORF">CCH79_00017529</name>
</gene>
<feature type="coiled-coil region" evidence="10">
    <location>
        <begin position="105"/>
        <end position="185"/>
    </location>
</feature>
<name>A0A315VXB1_GAMAF</name>
<comment type="subcellular location">
    <subcellularLocation>
        <location evidence="1">Cell projection</location>
        <location evidence="1">Dendrite</location>
    </subcellularLocation>
    <subcellularLocation>
        <location evidence="3">Cell projection</location>
        <location evidence="3">Dendritic spine</location>
    </subcellularLocation>
    <subcellularLocation>
        <location evidence="2">Cytoplasm</location>
    </subcellularLocation>
</comment>
<dbReference type="PANTHER" id="PTHR46881">
    <property type="entry name" value="PALMDELPHIN"/>
    <property type="match status" value="1"/>
</dbReference>
<protein>
    <recommendedName>
        <fullName evidence="9">Palmdelphin</fullName>
    </recommendedName>
</protein>
<reference evidence="12 13" key="1">
    <citation type="journal article" date="2018" name="G3 (Bethesda)">
        <title>A High-Quality Reference Genome for the Invasive Mosquitofish Gambusia affinis Using a Chicago Library.</title>
        <authorList>
            <person name="Hoffberg S.L."/>
            <person name="Troendle N.J."/>
            <person name="Glenn T.C."/>
            <person name="Mahmud O."/>
            <person name="Louha S."/>
            <person name="Chalopin D."/>
            <person name="Bennetzen J.L."/>
            <person name="Mauricio R."/>
        </authorList>
    </citation>
    <scope>NUCLEOTIDE SEQUENCE [LARGE SCALE GENOMIC DNA]</scope>
    <source>
        <strain evidence="12">NE01/NJP1002.9</strain>
        <tissue evidence="12">Muscle</tissue>
    </source>
</reference>
<dbReference type="GO" id="GO:0043197">
    <property type="term" value="C:dendritic spine"/>
    <property type="evidence" value="ECO:0007669"/>
    <property type="project" value="UniProtKB-SubCell"/>
</dbReference>
<evidence type="ECO:0000256" key="8">
    <source>
        <dbReference type="ARBA" id="ARBA00023273"/>
    </source>
</evidence>
<evidence type="ECO:0000256" key="1">
    <source>
        <dbReference type="ARBA" id="ARBA00004279"/>
    </source>
</evidence>
<evidence type="ECO:0000256" key="9">
    <source>
        <dbReference type="ARBA" id="ARBA00040857"/>
    </source>
</evidence>
<evidence type="ECO:0000256" key="5">
    <source>
        <dbReference type="ARBA" id="ARBA00022490"/>
    </source>
</evidence>
<keyword evidence="5" id="KW-0963">Cytoplasm</keyword>
<dbReference type="GO" id="GO:0016020">
    <property type="term" value="C:membrane"/>
    <property type="evidence" value="ECO:0007669"/>
    <property type="project" value="InterPro"/>
</dbReference>
<evidence type="ECO:0000256" key="11">
    <source>
        <dbReference type="SAM" id="MobiDB-lite"/>
    </source>
</evidence>
<evidence type="ECO:0000256" key="4">
    <source>
        <dbReference type="ARBA" id="ARBA00005756"/>
    </source>
</evidence>
<dbReference type="Pfam" id="PF03285">
    <property type="entry name" value="Paralemmin"/>
    <property type="match status" value="1"/>
</dbReference>
<dbReference type="STRING" id="33528.ENSGAFP00000000987"/>
<dbReference type="GO" id="GO:0008360">
    <property type="term" value="P:regulation of cell shape"/>
    <property type="evidence" value="ECO:0007669"/>
    <property type="project" value="InterPro"/>
</dbReference>
<evidence type="ECO:0000256" key="3">
    <source>
        <dbReference type="ARBA" id="ARBA00004552"/>
    </source>
</evidence>
<evidence type="ECO:0000256" key="2">
    <source>
        <dbReference type="ARBA" id="ARBA00004496"/>
    </source>
</evidence>
<evidence type="ECO:0000313" key="13">
    <source>
        <dbReference type="Proteomes" id="UP000250572"/>
    </source>
</evidence>
<feature type="region of interest" description="Disordered" evidence="11">
    <location>
        <begin position="407"/>
        <end position="439"/>
    </location>
</feature>
<dbReference type="GO" id="GO:0005737">
    <property type="term" value="C:cytoplasm"/>
    <property type="evidence" value="ECO:0007669"/>
    <property type="project" value="UniProtKB-SubCell"/>
</dbReference>
<keyword evidence="13" id="KW-1185">Reference proteome</keyword>
<keyword evidence="7 10" id="KW-0175">Coiled coil</keyword>
<organism evidence="12 13">
    <name type="scientific">Gambusia affinis</name>
    <name type="common">Western mosquitofish</name>
    <name type="synonym">Heterandria affinis</name>
    <dbReference type="NCBI Taxonomy" id="33528"/>
    <lineage>
        <taxon>Eukaryota</taxon>
        <taxon>Metazoa</taxon>
        <taxon>Chordata</taxon>
        <taxon>Craniata</taxon>
        <taxon>Vertebrata</taxon>
        <taxon>Euteleostomi</taxon>
        <taxon>Actinopterygii</taxon>
        <taxon>Neopterygii</taxon>
        <taxon>Teleostei</taxon>
        <taxon>Neoteleostei</taxon>
        <taxon>Acanthomorphata</taxon>
        <taxon>Ovalentaria</taxon>
        <taxon>Atherinomorphae</taxon>
        <taxon>Cyprinodontiformes</taxon>
        <taxon>Poeciliidae</taxon>
        <taxon>Poeciliinae</taxon>
        <taxon>Gambusia</taxon>
    </lineage>
</organism>
<comment type="caution">
    <text evidence="12">The sequence shown here is derived from an EMBL/GenBank/DDBJ whole genome shotgun (WGS) entry which is preliminary data.</text>
</comment>